<dbReference type="Pfam" id="PF05331">
    <property type="entry name" value="DUF742"/>
    <property type="match status" value="1"/>
</dbReference>
<dbReference type="InterPro" id="IPR036390">
    <property type="entry name" value="WH_DNA-bd_sf"/>
</dbReference>
<gene>
    <name evidence="1" type="ORF">Aru02nite_24140</name>
</gene>
<dbReference type="EMBL" id="BOMB01000012">
    <property type="protein sequence ID" value="GID11525.1"/>
    <property type="molecule type" value="Genomic_DNA"/>
</dbReference>
<dbReference type="RefSeq" id="WP_203657507.1">
    <property type="nucleotide sequence ID" value="NZ_BAAAZM010000006.1"/>
</dbReference>
<dbReference type="AlphaFoldDB" id="A0A8J3NC58"/>
<comment type="caution">
    <text evidence="1">The sequence shown here is derived from an EMBL/GenBank/DDBJ whole genome shotgun (WGS) entry which is preliminary data.</text>
</comment>
<dbReference type="SUPFAM" id="SSF46785">
    <property type="entry name" value="Winged helix' DNA-binding domain"/>
    <property type="match status" value="1"/>
</dbReference>
<accession>A0A8J3NC58</accession>
<dbReference type="InterPro" id="IPR007995">
    <property type="entry name" value="DUF742"/>
</dbReference>
<dbReference type="PANTHER" id="PTHR36221:SF1">
    <property type="entry name" value="DUF742 DOMAIN-CONTAINING PROTEIN"/>
    <property type="match status" value="1"/>
</dbReference>
<keyword evidence="2" id="KW-1185">Reference proteome</keyword>
<sequence length="126" mass="14371">MTDPPSEPYTVQNSLRRFTQKRGRAKPKRRYDVAMMVVARGTPHQTDYETTDPGLRLREEHRALHALCRRPCAVAEIAARLDVNLSVAGTLIDDLAELNLVEFVGARRTVHHRRVLETALRELKAM</sequence>
<organism evidence="1 2">
    <name type="scientific">Actinocatenispora rupis</name>
    <dbReference type="NCBI Taxonomy" id="519421"/>
    <lineage>
        <taxon>Bacteria</taxon>
        <taxon>Bacillati</taxon>
        <taxon>Actinomycetota</taxon>
        <taxon>Actinomycetes</taxon>
        <taxon>Micromonosporales</taxon>
        <taxon>Micromonosporaceae</taxon>
        <taxon>Actinocatenispora</taxon>
    </lineage>
</organism>
<name>A0A8J3NC58_9ACTN</name>
<proteinExistence type="predicted"/>
<evidence type="ECO:0000313" key="1">
    <source>
        <dbReference type="EMBL" id="GID11525.1"/>
    </source>
</evidence>
<dbReference type="Proteomes" id="UP000612808">
    <property type="component" value="Unassembled WGS sequence"/>
</dbReference>
<protein>
    <recommendedName>
        <fullName evidence="3">DUF742 domain-containing protein</fullName>
    </recommendedName>
</protein>
<evidence type="ECO:0000313" key="2">
    <source>
        <dbReference type="Proteomes" id="UP000612808"/>
    </source>
</evidence>
<reference evidence="1" key="1">
    <citation type="submission" date="2021-01" db="EMBL/GenBank/DDBJ databases">
        <title>Whole genome shotgun sequence of Actinocatenispora rupis NBRC 107355.</title>
        <authorList>
            <person name="Komaki H."/>
            <person name="Tamura T."/>
        </authorList>
    </citation>
    <scope>NUCLEOTIDE SEQUENCE</scope>
    <source>
        <strain evidence="1">NBRC 107355</strain>
    </source>
</reference>
<evidence type="ECO:0008006" key="3">
    <source>
        <dbReference type="Google" id="ProtNLM"/>
    </source>
</evidence>
<dbReference type="PANTHER" id="PTHR36221">
    <property type="entry name" value="DUF742 DOMAIN-CONTAINING PROTEIN"/>
    <property type="match status" value="1"/>
</dbReference>